<dbReference type="PANTHER" id="PTHR21261">
    <property type="entry name" value="BEAT PROTEIN"/>
    <property type="match status" value="1"/>
</dbReference>
<accession>A0A1V9X8I2</accession>
<evidence type="ECO:0000313" key="3">
    <source>
        <dbReference type="EMBL" id="OQR69840.1"/>
    </source>
</evidence>
<protein>
    <recommendedName>
        <fullName evidence="2">Ig-like domain-containing protein</fullName>
    </recommendedName>
</protein>
<dbReference type="AlphaFoldDB" id="A0A1V9X8I2"/>
<dbReference type="PROSITE" id="PS50835">
    <property type="entry name" value="IG_LIKE"/>
    <property type="match status" value="1"/>
</dbReference>
<sequence length="352" mass="39151">MMRLWGSAMAGGYLLAALRVGRRQPPRNTTNFTGPTAELGPRRPGVLDRQAFEQDLAHRRRPWRFYRGGVPLGVISFHRYLLHVKSRGSFSGVASGEKTPRPIITQQPNSLITEVASDFVDALRLVRVDLPGGVIRGDSVRLNCSFDLENDKLYSVKWYKGNREFFRYIPSETPPSQTYYLPGVHVDAEQSNMNTLVLSKTEISSEDVYKCEVSADAPSFQTIRAEKELKIYVLPEKGPEIVGIRPQYDIGDIVNVTCHAGLSKPAGKLDWFINGEYRGGTFNGSGVEIRSGWPPSTFTISWPDCLAEGQTLTPYGILWPDSPYSSRGKKDGEKPVRPSDDLLTSAITSLPL</sequence>
<comment type="caution">
    <text evidence="3">The sequence shown here is derived from an EMBL/GenBank/DDBJ whole genome shotgun (WGS) entry which is preliminary data.</text>
</comment>
<proteinExistence type="predicted"/>
<name>A0A1V9X8I2_9ACAR</name>
<evidence type="ECO:0000313" key="4">
    <source>
        <dbReference type="Proteomes" id="UP000192247"/>
    </source>
</evidence>
<dbReference type="SUPFAM" id="SSF48726">
    <property type="entry name" value="Immunoglobulin"/>
    <property type="match status" value="1"/>
</dbReference>
<dbReference type="FunFam" id="2.60.40.10:FF:000437">
    <property type="entry name" value="Beat-IIIc, isoform A"/>
    <property type="match status" value="1"/>
</dbReference>
<feature type="region of interest" description="Disordered" evidence="1">
    <location>
        <begin position="324"/>
        <end position="352"/>
    </location>
</feature>
<reference evidence="3 4" key="1">
    <citation type="journal article" date="2017" name="Gigascience">
        <title>Draft genome of the honey bee ectoparasitic mite, Tropilaelaps mercedesae, is shaped by the parasitic life history.</title>
        <authorList>
            <person name="Dong X."/>
            <person name="Armstrong S.D."/>
            <person name="Xia D."/>
            <person name="Makepeace B.L."/>
            <person name="Darby A.C."/>
            <person name="Kadowaki T."/>
        </authorList>
    </citation>
    <scope>NUCLEOTIDE SEQUENCE [LARGE SCALE GENOMIC DNA]</scope>
    <source>
        <strain evidence="3">Wuxi-XJTLU</strain>
    </source>
</reference>
<dbReference type="OrthoDB" id="6343941at2759"/>
<organism evidence="3 4">
    <name type="scientific">Tropilaelaps mercedesae</name>
    <dbReference type="NCBI Taxonomy" id="418985"/>
    <lineage>
        <taxon>Eukaryota</taxon>
        <taxon>Metazoa</taxon>
        <taxon>Ecdysozoa</taxon>
        <taxon>Arthropoda</taxon>
        <taxon>Chelicerata</taxon>
        <taxon>Arachnida</taxon>
        <taxon>Acari</taxon>
        <taxon>Parasitiformes</taxon>
        <taxon>Mesostigmata</taxon>
        <taxon>Gamasina</taxon>
        <taxon>Dermanyssoidea</taxon>
        <taxon>Laelapidae</taxon>
        <taxon>Tropilaelaps</taxon>
    </lineage>
</organism>
<feature type="domain" description="Ig-like" evidence="2">
    <location>
        <begin position="108"/>
        <end position="230"/>
    </location>
</feature>
<dbReference type="Gene3D" id="2.60.40.10">
    <property type="entry name" value="Immunoglobulins"/>
    <property type="match status" value="1"/>
</dbReference>
<dbReference type="STRING" id="418985.A0A1V9X8I2"/>
<evidence type="ECO:0000259" key="2">
    <source>
        <dbReference type="PROSITE" id="PS50835"/>
    </source>
</evidence>
<gene>
    <name evidence="3" type="ORF">BIW11_12018</name>
</gene>
<dbReference type="InterPro" id="IPR013783">
    <property type="entry name" value="Ig-like_fold"/>
</dbReference>
<dbReference type="InParanoid" id="A0A1V9X8I2"/>
<feature type="compositionally biased region" description="Basic and acidic residues" evidence="1">
    <location>
        <begin position="328"/>
        <end position="340"/>
    </location>
</feature>
<evidence type="ECO:0000256" key="1">
    <source>
        <dbReference type="SAM" id="MobiDB-lite"/>
    </source>
</evidence>
<keyword evidence="4" id="KW-1185">Reference proteome</keyword>
<dbReference type="EMBL" id="MNPL01019615">
    <property type="protein sequence ID" value="OQR69840.1"/>
    <property type="molecule type" value="Genomic_DNA"/>
</dbReference>
<dbReference type="PANTHER" id="PTHR21261:SF15">
    <property type="entry name" value="BEATEN PATH IIIA, ISOFORM D-RELATED"/>
    <property type="match status" value="1"/>
</dbReference>
<dbReference type="Proteomes" id="UP000192247">
    <property type="component" value="Unassembled WGS sequence"/>
</dbReference>
<dbReference type="InterPro" id="IPR007110">
    <property type="entry name" value="Ig-like_dom"/>
</dbReference>
<dbReference type="InterPro" id="IPR036179">
    <property type="entry name" value="Ig-like_dom_sf"/>
</dbReference>